<organism evidence="1 2">
    <name type="scientific">Glarea lozoyensis (strain ATCC 74030 / MF5533)</name>
    <dbReference type="NCBI Taxonomy" id="1104152"/>
    <lineage>
        <taxon>Eukaryota</taxon>
        <taxon>Fungi</taxon>
        <taxon>Dikarya</taxon>
        <taxon>Ascomycota</taxon>
        <taxon>Pezizomycotina</taxon>
        <taxon>Leotiomycetes</taxon>
        <taxon>Helotiales</taxon>
        <taxon>Helotiaceae</taxon>
        <taxon>Glarea</taxon>
    </lineage>
</organism>
<dbReference type="Proteomes" id="UP000005446">
    <property type="component" value="Unassembled WGS sequence"/>
</dbReference>
<comment type="caution">
    <text evidence="1">The sequence shown here is derived from an EMBL/GenBank/DDBJ whole genome shotgun (WGS) entry which is preliminary data.</text>
</comment>
<reference evidence="1 2" key="1">
    <citation type="journal article" date="2012" name="Eukaryot. Cell">
        <title>Genome sequence of the fungus Glarea lozoyensis: the first genome sequence of a species from the Helotiaceae family.</title>
        <authorList>
            <person name="Youssar L."/>
            <person name="Gruening B.A."/>
            <person name="Erxleben A."/>
            <person name="Guenther S."/>
            <person name="Huettel W."/>
        </authorList>
    </citation>
    <scope>NUCLEOTIDE SEQUENCE [LARGE SCALE GENOMIC DNA]</scope>
    <source>
        <strain evidence="2">ATCC 74030 / MF5533</strain>
    </source>
</reference>
<sequence>MLVHKRDERLGGFLDHFDEWWREKGAGVSELYVPDFGADKTDWKHVSVGVAVDVGHEVGELGLGDIPVPDVVEEFCNHQIRTHRPFLGTMLIPHPNLDLLPNIYHVRDSYSSLKNGPSLIFHFPWHILHKYTLQTIKIRSQSMIQYAPASHTQNLLKPANPRPGFINKLRVWGIDVPWLFSEIVKTHVFKHVVACGDARRVAGSCAGCCFEDVHVVAVAFEKDGVHEAAEGATDLVGLETSEIY</sequence>
<gene>
    <name evidence="1" type="ORF">M7I_4819</name>
</gene>
<proteinExistence type="predicted"/>
<dbReference type="HOGENOM" id="CLU_1138088_0_0_1"/>
<evidence type="ECO:0000313" key="2">
    <source>
        <dbReference type="Proteomes" id="UP000005446"/>
    </source>
</evidence>
<dbReference type="EMBL" id="AGUE01000120">
    <property type="protein sequence ID" value="EHK99352.1"/>
    <property type="molecule type" value="Genomic_DNA"/>
</dbReference>
<keyword evidence="2" id="KW-1185">Reference proteome</keyword>
<dbReference type="AlphaFoldDB" id="H0EQ74"/>
<name>H0EQ74_GLAL7</name>
<dbReference type="InParanoid" id="H0EQ74"/>
<accession>H0EQ74</accession>
<protein>
    <submittedName>
        <fullName evidence="1">Uncharacterized protein</fullName>
    </submittedName>
</protein>
<evidence type="ECO:0000313" key="1">
    <source>
        <dbReference type="EMBL" id="EHK99352.1"/>
    </source>
</evidence>